<sequence length="69" mass="7200">MPRVGAGRLKRPVRPVPVGSSGPLMPAPPPARAGPDPPRSPFVYKLFPASVNCEIQSVTVEIASPIASQ</sequence>
<feature type="compositionally biased region" description="Pro residues" evidence="1">
    <location>
        <begin position="25"/>
        <end position="39"/>
    </location>
</feature>
<feature type="region of interest" description="Disordered" evidence="1">
    <location>
        <begin position="1"/>
        <end position="39"/>
    </location>
</feature>
<evidence type="ECO:0000313" key="2">
    <source>
        <dbReference type="EMBL" id="GAA1172749.1"/>
    </source>
</evidence>
<dbReference type="Proteomes" id="UP001501371">
    <property type="component" value="Unassembled WGS sequence"/>
</dbReference>
<keyword evidence="3" id="KW-1185">Reference proteome</keyword>
<proteinExistence type="predicted"/>
<accession>A0ABN1UVB7</accession>
<evidence type="ECO:0000256" key="1">
    <source>
        <dbReference type="SAM" id="MobiDB-lite"/>
    </source>
</evidence>
<comment type="caution">
    <text evidence="2">The sequence shown here is derived from an EMBL/GenBank/DDBJ whole genome shotgun (WGS) entry which is preliminary data.</text>
</comment>
<name>A0ABN1UVB7_9ACTN</name>
<evidence type="ECO:0000313" key="3">
    <source>
        <dbReference type="Proteomes" id="UP001501371"/>
    </source>
</evidence>
<reference evidence="2 3" key="1">
    <citation type="journal article" date="2019" name="Int. J. Syst. Evol. Microbiol.">
        <title>The Global Catalogue of Microorganisms (GCM) 10K type strain sequencing project: providing services to taxonomists for standard genome sequencing and annotation.</title>
        <authorList>
            <consortium name="The Broad Institute Genomics Platform"/>
            <consortium name="The Broad Institute Genome Sequencing Center for Infectious Disease"/>
            <person name="Wu L."/>
            <person name="Ma J."/>
        </authorList>
    </citation>
    <scope>NUCLEOTIDE SEQUENCE [LARGE SCALE GENOMIC DNA]</scope>
    <source>
        <strain evidence="2 3">JCM 12696</strain>
    </source>
</reference>
<dbReference type="EMBL" id="BAAAKV010000027">
    <property type="protein sequence ID" value="GAA1172749.1"/>
    <property type="molecule type" value="Genomic_DNA"/>
</dbReference>
<organism evidence="2 3">
    <name type="scientific">Streptomyces hebeiensis</name>
    <dbReference type="NCBI Taxonomy" id="229486"/>
    <lineage>
        <taxon>Bacteria</taxon>
        <taxon>Bacillati</taxon>
        <taxon>Actinomycetota</taxon>
        <taxon>Actinomycetes</taxon>
        <taxon>Kitasatosporales</taxon>
        <taxon>Streptomycetaceae</taxon>
        <taxon>Streptomyces</taxon>
    </lineage>
</organism>
<gene>
    <name evidence="2" type="ORF">GCM10009654_32450</name>
</gene>
<protein>
    <submittedName>
        <fullName evidence="2">Uncharacterized protein</fullName>
    </submittedName>
</protein>